<keyword evidence="3" id="KW-1185">Reference proteome</keyword>
<protein>
    <recommendedName>
        <fullName evidence="1">SnoaL-like domain-containing protein</fullName>
    </recommendedName>
</protein>
<dbReference type="OrthoDB" id="4713913at2"/>
<evidence type="ECO:0000313" key="2">
    <source>
        <dbReference type="EMBL" id="GCD94351.1"/>
    </source>
</evidence>
<dbReference type="Pfam" id="PF12680">
    <property type="entry name" value="SnoaL_2"/>
    <property type="match status" value="1"/>
</dbReference>
<dbReference type="Gene3D" id="3.10.450.50">
    <property type="match status" value="1"/>
</dbReference>
<name>A0A401YID1_9ACTN</name>
<reference evidence="2 3" key="1">
    <citation type="submission" date="2018-12" db="EMBL/GenBank/DDBJ databases">
        <title>Draft genome sequence of Embleya hyalina NBRC 13850T.</title>
        <authorList>
            <person name="Komaki H."/>
            <person name="Hosoyama A."/>
            <person name="Kimura A."/>
            <person name="Ichikawa N."/>
            <person name="Tamura T."/>
        </authorList>
    </citation>
    <scope>NUCLEOTIDE SEQUENCE [LARGE SCALE GENOMIC DNA]</scope>
    <source>
        <strain evidence="2 3">NBRC 13850</strain>
    </source>
</reference>
<sequence>MGGSRDEVAAALARGARIGGAEPVPEVSRFTEWTMIDGDLVCRYVWHNLPDPTGGTARYTLPGTEILRRLGDGDRFETVGEFRNGDDADAMTARWRAAGGAVAGADGGELRGIVGWAPEPMPRAADRAEVERALADFAGRLAAAPVHGDWAPVAALFTDEVRVRDHVVGFVEGRHALHAYILDGVRRSPFTRYRVGLRLVDGNRVAVLLRAEGSRGGLDVNVVLHYAGEGRWSYVEVVYNPQEIARVSA</sequence>
<dbReference type="EMBL" id="BIFH01000015">
    <property type="protein sequence ID" value="GCD94351.1"/>
    <property type="molecule type" value="Genomic_DNA"/>
</dbReference>
<proteinExistence type="predicted"/>
<dbReference type="Proteomes" id="UP000286931">
    <property type="component" value="Unassembled WGS sequence"/>
</dbReference>
<dbReference type="RefSeq" id="WP_126636528.1">
    <property type="nucleotide sequence ID" value="NZ_BIFH01000015.1"/>
</dbReference>
<dbReference type="AlphaFoldDB" id="A0A401YID1"/>
<organism evidence="2 3">
    <name type="scientific">Embleya hyalina</name>
    <dbReference type="NCBI Taxonomy" id="516124"/>
    <lineage>
        <taxon>Bacteria</taxon>
        <taxon>Bacillati</taxon>
        <taxon>Actinomycetota</taxon>
        <taxon>Actinomycetes</taxon>
        <taxon>Kitasatosporales</taxon>
        <taxon>Streptomycetaceae</taxon>
        <taxon>Embleya</taxon>
    </lineage>
</organism>
<comment type="caution">
    <text evidence="2">The sequence shown here is derived from an EMBL/GenBank/DDBJ whole genome shotgun (WGS) entry which is preliminary data.</text>
</comment>
<feature type="domain" description="SnoaL-like" evidence="1">
    <location>
        <begin position="144"/>
        <end position="223"/>
    </location>
</feature>
<accession>A0A401YID1</accession>
<evidence type="ECO:0000313" key="3">
    <source>
        <dbReference type="Proteomes" id="UP000286931"/>
    </source>
</evidence>
<dbReference type="InterPro" id="IPR037401">
    <property type="entry name" value="SnoaL-like"/>
</dbReference>
<evidence type="ECO:0000259" key="1">
    <source>
        <dbReference type="Pfam" id="PF12680"/>
    </source>
</evidence>
<dbReference type="SUPFAM" id="SSF54427">
    <property type="entry name" value="NTF2-like"/>
    <property type="match status" value="1"/>
</dbReference>
<gene>
    <name evidence="2" type="ORF">EHYA_02012</name>
</gene>
<dbReference type="InterPro" id="IPR032710">
    <property type="entry name" value="NTF2-like_dom_sf"/>
</dbReference>